<comment type="subcellular location">
    <subcellularLocation>
        <location evidence="1">Cell membrane</location>
        <topology evidence="1">Multi-pass membrane protein</topology>
    </subcellularLocation>
</comment>
<evidence type="ECO:0000256" key="5">
    <source>
        <dbReference type="ARBA" id="ARBA00022692"/>
    </source>
</evidence>
<dbReference type="PANTHER" id="PTHR48090">
    <property type="entry name" value="UNDECAPRENYL-PHOSPHATE 4-DEOXY-4-FORMAMIDO-L-ARABINOSE TRANSFERASE-RELATED"/>
    <property type="match status" value="1"/>
</dbReference>
<keyword evidence="4 11" id="KW-0808">Transferase</keyword>
<dbReference type="InterPro" id="IPR050256">
    <property type="entry name" value="Glycosyltransferase_2"/>
</dbReference>
<dbReference type="FunFam" id="3.90.550.10:FF:000079">
    <property type="entry name" value="Probable glycosyl transferase"/>
    <property type="match status" value="1"/>
</dbReference>
<feature type="transmembrane region" description="Helical" evidence="9">
    <location>
        <begin position="287"/>
        <end position="312"/>
    </location>
</feature>
<keyword evidence="6 9" id="KW-1133">Transmembrane helix</keyword>
<dbReference type="AlphaFoldDB" id="A0A328AFP2"/>
<evidence type="ECO:0000256" key="8">
    <source>
        <dbReference type="ARBA" id="ARBA00038152"/>
    </source>
</evidence>
<evidence type="ECO:0000256" key="1">
    <source>
        <dbReference type="ARBA" id="ARBA00004651"/>
    </source>
</evidence>
<dbReference type="RefSeq" id="WP_111527183.1">
    <property type="nucleotide sequence ID" value="NZ_JBHRSG010000001.1"/>
</dbReference>
<dbReference type="InterPro" id="IPR001173">
    <property type="entry name" value="Glyco_trans_2-like"/>
</dbReference>
<comment type="similarity">
    <text evidence="8">Belongs to the glycosyltransferase 2 family. GtrB subfamily.</text>
</comment>
<dbReference type="CDD" id="cd04187">
    <property type="entry name" value="DPM1_like_bac"/>
    <property type="match status" value="1"/>
</dbReference>
<keyword evidence="3" id="KW-0328">Glycosyltransferase</keyword>
<dbReference type="PANTHER" id="PTHR48090:SF1">
    <property type="entry name" value="PROPHAGE BACTOPRENOL GLUCOSYL TRANSFERASE HOMOLOG"/>
    <property type="match status" value="1"/>
</dbReference>
<name>A0A328AFP2_9CAUL</name>
<evidence type="ECO:0000256" key="3">
    <source>
        <dbReference type="ARBA" id="ARBA00022676"/>
    </source>
</evidence>
<dbReference type="EMBL" id="QFYQ01000001">
    <property type="protein sequence ID" value="RAK53431.1"/>
    <property type="molecule type" value="Genomic_DNA"/>
</dbReference>
<evidence type="ECO:0000256" key="9">
    <source>
        <dbReference type="SAM" id="Phobius"/>
    </source>
</evidence>
<dbReference type="Gene3D" id="3.90.550.10">
    <property type="entry name" value="Spore Coat Polysaccharide Biosynthesis Protein SpsA, Chain A"/>
    <property type="match status" value="1"/>
</dbReference>
<dbReference type="Proteomes" id="UP000249254">
    <property type="component" value="Unassembled WGS sequence"/>
</dbReference>
<dbReference type="SUPFAM" id="SSF53448">
    <property type="entry name" value="Nucleotide-diphospho-sugar transferases"/>
    <property type="match status" value="1"/>
</dbReference>
<dbReference type="Pfam" id="PF00535">
    <property type="entry name" value="Glycos_transf_2"/>
    <property type="match status" value="1"/>
</dbReference>
<keyword evidence="5 9" id="KW-0812">Transmembrane</keyword>
<evidence type="ECO:0000256" key="4">
    <source>
        <dbReference type="ARBA" id="ARBA00022679"/>
    </source>
</evidence>
<keyword evidence="2" id="KW-1003">Cell membrane</keyword>
<evidence type="ECO:0000256" key="6">
    <source>
        <dbReference type="ARBA" id="ARBA00022989"/>
    </source>
</evidence>
<evidence type="ECO:0000259" key="10">
    <source>
        <dbReference type="Pfam" id="PF00535"/>
    </source>
</evidence>
<sequence length="335" mass="36839">MTATTTKAAAQAAPAAAPVAVRSSRGKRLSLVVPMHNEAPVFDALFERLEATVGKLRIDLEIVCVDDGSRDNTLDLLRAKAKADKRIRAVALSRNFGKEAALTAGLEAATGDMVVPLDADLQDPPELIAEFVALWEQGYDVVYGVRSDRTSDTVLKRTTANLFYRVFNMLSDYPIPASTGDFRLMDRRVVEALMRLPERNRFMKGLFAWVGFRQVGVPYVRPARMAGETAWGYRKLMRFAVDGLTAFTTLPLRIWTLVGIGSAVLAVITGLGLIVRVLVVGRDVPGYASLMVVLLFGFALQMIALGVMGEYLGRMYQEVKGRPTYLVKDRIGFDS</sequence>
<evidence type="ECO:0000313" key="12">
    <source>
        <dbReference type="Proteomes" id="UP000249254"/>
    </source>
</evidence>
<feature type="domain" description="Glycosyltransferase 2-like" evidence="10">
    <location>
        <begin position="30"/>
        <end position="192"/>
    </location>
</feature>
<reference evidence="12" key="1">
    <citation type="submission" date="2018-05" db="EMBL/GenBank/DDBJ databases">
        <authorList>
            <person name="Li X."/>
        </authorList>
    </citation>
    <scope>NUCLEOTIDE SEQUENCE [LARGE SCALE GENOMIC DNA]</scope>
    <source>
        <strain evidence="12">LX32</strain>
    </source>
</reference>
<dbReference type="OrthoDB" id="276604at2"/>
<dbReference type="GO" id="GO:0016757">
    <property type="term" value="F:glycosyltransferase activity"/>
    <property type="evidence" value="ECO:0007669"/>
    <property type="project" value="UniProtKB-KW"/>
</dbReference>
<keyword evidence="12" id="KW-1185">Reference proteome</keyword>
<evidence type="ECO:0000256" key="7">
    <source>
        <dbReference type="ARBA" id="ARBA00023136"/>
    </source>
</evidence>
<comment type="caution">
    <text evidence="11">The sequence shown here is derived from an EMBL/GenBank/DDBJ whole genome shotgun (WGS) entry which is preliminary data.</text>
</comment>
<evidence type="ECO:0000313" key="11">
    <source>
        <dbReference type="EMBL" id="RAK53431.1"/>
    </source>
</evidence>
<proteinExistence type="inferred from homology"/>
<keyword evidence="7 9" id="KW-0472">Membrane</keyword>
<dbReference type="InterPro" id="IPR029044">
    <property type="entry name" value="Nucleotide-diphossugar_trans"/>
</dbReference>
<protein>
    <submittedName>
        <fullName evidence="11">Glycosyltransferase</fullName>
    </submittedName>
</protein>
<dbReference type="GO" id="GO:0005886">
    <property type="term" value="C:plasma membrane"/>
    <property type="evidence" value="ECO:0007669"/>
    <property type="project" value="UniProtKB-SubCell"/>
</dbReference>
<organism evidence="11 12">
    <name type="scientific">Phenylobacterium soli</name>
    <dbReference type="NCBI Taxonomy" id="2170551"/>
    <lineage>
        <taxon>Bacteria</taxon>
        <taxon>Pseudomonadati</taxon>
        <taxon>Pseudomonadota</taxon>
        <taxon>Alphaproteobacteria</taxon>
        <taxon>Caulobacterales</taxon>
        <taxon>Caulobacteraceae</taxon>
        <taxon>Phenylobacterium</taxon>
    </lineage>
</organism>
<evidence type="ECO:0000256" key="2">
    <source>
        <dbReference type="ARBA" id="ARBA00022475"/>
    </source>
</evidence>
<gene>
    <name evidence="11" type="ORF">DJ017_02245</name>
</gene>
<accession>A0A328AFP2</accession>
<feature type="transmembrane region" description="Helical" evidence="9">
    <location>
        <begin position="254"/>
        <end position="275"/>
    </location>
</feature>